<evidence type="ECO:0000313" key="1">
    <source>
        <dbReference type="EMBL" id="GAA0738174.1"/>
    </source>
</evidence>
<reference evidence="1 2" key="1">
    <citation type="journal article" date="2019" name="Int. J. Syst. Evol. Microbiol.">
        <title>The Global Catalogue of Microorganisms (GCM) 10K type strain sequencing project: providing services to taxonomists for standard genome sequencing and annotation.</title>
        <authorList>
            <consortium name="The Broad Institute Genomics Platform"/>
            <consortium name="The Broad Institute Genome Sequencing Center for Infectious Disease"/>
            <person name="Wu L."/>
            <person name="Ma J."/>
        </authorList>
    </citation>
    <scope>NUCLEOTIDE SEQUENCE [LARGE SCALE GENOMIC DNA]</scope>
    <source>
        <strain evidence="1 2">JCM 1407</strain>
    </source>
</reference>
<gene>
    <name evidence="1" type="ORF">GCM10008906_15270</name>
</gene>
<protein>
    <submittedName>
        <fullName evidence="1">Uncharacterized protein</fullName>
    </submittedName>
</protein>
<sequence length="66" mass="7947">MDEIPFVFKLILRKYMLNFKLFIKIKDKLGGIAKKNISSHIRDEMFFFIVRGILSYQILFKKYKIG</sequence>
<proteinExistence type="predicted"/>
<organism evidence="1 2">
    <name type="scientific">Clostridium oceanicum</name>
    <dbReference type="NCBI Taxonomy" id="1543"/>
    <lineage>
        <taxon>Bacteria</taxon>
        <taxon>Bacillati</taxon>
        <taxon>Bacillota</taxon>
        <taxon>Clostridia</taxon>
        <taxon>Eubacteriales</taxon>
        <taxon>Clostridiaceae</taxon>
        <taxon>Clostridium</taxon>
    </lineage>
</organism>
<dbReference type="EMBL" id="BAAACG010000008">
    <property type="protein sequence ID" value="GAA0738174.1"/>
    <property type="molecule type" value="Genomic_DNA"/>
</dbReference>
<evidence type="ECO:0000313" key="2">
    <source>
        <dbReference type="Proteomes" id="UP001501510"/>
    </source>
</evidence>
<keyword evidence="2" id="KW-1185">Reference proteome</keyword>
<dbReference type="Proteomes" id="UP001501510">
    <property type="component" value="Unassembled WGS sequence"/>
</dbReference>
<name>A0ABN1JF12_9CLOT</name>
<comment type="caution">
    <text evidence="1">The sequence shown here is derived from an EMBL/GenBank/DDBJ whole genome shotgun (WGS) entry which is preliminary data.</text>
</comment>
<accession>A0ABN1JF12</accession>